<organism evidence="3 4">
    <name type="scientific">Candidatus Scybalenecus merdavium</name>
    <dbReference type="NCBI Taxonomy" id="2840939"/>
    <lineage>
        <taxon>Bacteria</taxon>
        <taxon>Bacillati</taxon>
        <taxon>Bacillota</taxon>
        <taxon>Clostridia</taxon>
        <taxon>Eubacteriales</taxon>
        <taxon>Oscillospiraceae</taxon>
        <taxon>Oscillospiraceae incertae sedis</taxon>
        <taxon>Candidatus Scybalenecus</taxon>
    </lineage>
</organism>
<name>A0A9D1SNL8_9FIRM</name>
<sequence length="201" mass="22700">MSAQEHEERQQLDNPLVVHKESDASYNGCPNLQMLTQTRDEDEVRPTIERHRYKKKKKNPNRAKAITIVLLSAVVIVCVCVVVYFVRGNVAQRTPDDGESTSESTTESLQERFRNTVTVQGTTIFFEGEEMTDVVELRNYLSLLPLDTQVIIQDEHADTAFLQTVQETVYACGFEKDPDVQYIQSSGLVPQSEQTDTSAAQ</sequence>
<dbReference type="AlphaFoldDB" id="A0A9D1SNL8"/>
<feature type="region of interest" description="Disordered" evidence="1">
    <location>
        <begin position="1"/>
        <end position="44"/>
    </location>
</feature>
<evidence type="ECO:0000313" key="4">
    <source>
        <dbReference type="Proteomes" id="UP000824125"/>
    </source>
</evidence>
<evidence type="ECO:0000256" key="2">
    <source>
        <dbReference type="SAM" id="Phobius"/>
    </source>
</evidence>
<keyword evidence="2" id="KW-1133">Transmembrane helix</keyword>
<feature type="transmembrane region" description="Helical" evidence="2">
    <location>
        <begin position="65"/>
        <end position="86"/>
    </location>
</feature>
<dbReference type="EMBL" id="DVNM01000026">
    <property type="protein sequence ID" value="HIU69259.1"/>
    <property type="molecule type" value="Genomic_DNA"/>
</dbReference>
<reference evidence="3" key="1">
    <citation type="submission" date="2020-10" db="EMBL/GenBank/DDBJ databases">
        <authorList>
            <person name="Gilroy R."/>
        </authorList>
    </citation>
    <scope>NUCLEOTIDE SEQUENCE</scope>
    <source>
        <strain evidence="3">CHK176-6737</strain>
    </source>
</reference>
<comment type="caution">
    <text evidence="3">The sequence shown here is derived from an EMBL/GenBank/DDBJ whole genome shotgun (WGS) entry which is preliminary data.</text>
</comment>
<feature type="compositionally biased region" description="Basic and acidic residues" evidence="1">
    <location>
        <begin position="1"/>
        <end position="11"/>
    </location>
</feature>
<evidence type="ECO:0000313" key="3">
    <source>
        <dbReference type="EMBL" id="HIU69259.1"/>
    </source>
</evidence>
<reference evidence="3" key="2">
    <citation type="journal article" date="2021" name="PeerJ">
        <title>Extensive microbial diversity within the chicken gut microbiome revealed by metagenomics and culture.</title>
        <authorList>
            <person name="Gilroy R."/>
            <person name="Ravi A."/>
            <person name="Getino M."/>
            <person name="Pursley I."/>
            <person name="Horton D.L."/>
            <person name="Alikhan N.F."/>
            <person name="Baker D."/>
            <person name="Gharbi K."/>
            <person name="Hall N."/>
            <person name="Watson M."/>
            <person name="Adriaenssens E.M."/>
            <person name="Foster-Nyarko E."/>
            <person name="Jarju S."/>
            <person name="Secka A."/>
            <person name="Antonio M."/>
            <person name="Oren A."/>
            <person name="Chaudhuri R.R."/>
            <person name="La Ragione R."/>
            <person name="Hildebrand F."/>
            <person name="Pallen M.J."/>
        </authorList>
    </citation>
    <scope>NUCLEOTIDE SEQUENCE</scope>
    <source>
        <strain evidence="3">CHK176-6737</strain>
    </source>
</reference>
<evidence type="ECO:0000256" key="1">
    <source>
        <dbReference type="SAM" id="MobiDB-lite"/>
    </source>
</evidence>
<keyword evidence="2" id="KW-0812">Transmembrane</keyword>
<protein>
    <submittedName>
        <fullName evidence="3">Uncharacterized protein</fullName>
    </submittedName>
</protein>
<feature type="compositionally biased region" description="Polar residues" evidence="1">
    <location>
        <begin position="24"/>
        <end position="37"/>
    </location>
</feature>
<dbReference type="Proteomes" id="UP000824125">
    <property type="component" value="Unassembled WGS sequence"/>
</dbReference>
<proteinExistence type="predicted"/>
<keyword evidence="2" id="KW-0472">Membrane</keyword>
<accession>A0A9D1SNL8</accession>
<gene>
    <name evidence="3" type="ORF">IAD23_04800</name>
</gene>